<dbReference type="RefSeq" id="XP_054098546.1">
    <property type="nucleotide sequence ID" value="XM_054242571.1"/>
</dbReference>
<feature type="region of interest" description="Disordered" evidence="8">
    <location>
        <begin position="58"/>
        <end position="80"/>
    </location>
</feature>
<comment type="similarity">
    <text evidence="2">Belongs to the MCAF family.</text>
</comment>
<dbReference type="KEGG" id="cjc:100412181"/>
<reference evidence="10" key="3">
    <citation type="submission" date="2025-09" db="UniProtKB">
        <authorList>
            <consortium name="Ensembl"/>
        </authorList>
    </citation>
    <scope>IDENTIFICATION</scope>
</reference>
<dbReference type="OMA" id="CHENPSN"/>
<reference evidence="10" key="2">
    <citation type="submission" date="2025-08" db="UniProtKB">
        <authorList>
            <consortium name="Ensembl"/>
        </authorList>
    </citation>
    <scope>IDENTIFICATION</scope>
</reference>
<feature type="compositionally biased region" description="Polar residues" evidence="8">
    <location>
        <begin position="443"/>
        <end position="452"/>
    </location>
</feature>
<dbReference type="HOGENOM" id="CLU_025197_1_0_1"/>
<keyword evidence="5" id="KW-0010">Activator</keyword>
<dbReference type="Bgee" id="ENSCJAG00000017153">
    <property type="expression patterns" value="Expressed in testis and 5 other cell types or tissues"/>
</dbReference>
<evidence type="ECO:0000313" key="11">
    <source>
        <dbReference type="Proteomes" id="UP000008225"/>
    </source>
</evidence>
<proteinExistence type="inferred from homology"/>
<dbReference type="RefSeq" id="XP_054098549.1">
    <property type="nucleotide sequence ID" value="XM_054242574.1"/>
</dbReference>
<dbReference type="GeneTree" id="ENSGT00530000063707"/>
<comment type="subcellular location">
    <subcellularLocation>
        <location evidence="1">Nucleus</location>
    </subcellularLocation>
</comment>
<evidence type="ECO:0000256" key="4">
    <source>
        <dbReference type="ARBA" id="ARBA00023015"/>
    </source>
</evidence>
<protein>
    <submittedName>
        <fullName evidence="10">Activating transcription factor 7 interacting protein 2</fullName>
    </submittedName>
</protein>
<evidence type="ECO:0000256" key="5">
    <source>
        <dbReference type="ARBA" id="ARBA00023159"/>
    </source>
</evidence>
<dbReference type="Pfam" id="PF16788">
    <property type="entry name" value="ATF7IP_BD"/>
    <property type="match status" value="1"/>
</dbReference>
<evidence type="ECO:0000256" key="7">
    <source>
        <dbReference type="ARBA" id="ARBA00023242"/>
    </source>
</evidence>
<keyword evidence="6" id="KW-0804">Transcription</keyword>
<dbReference type="PROSITE" id="PS50853">
    <property type="entry name" value="FN3"/>
    <property type="match status" value="1"/>
</dbReference>
<evidence type="ECO:0000313" key="10">
    <source>
        <dbReference type="Ensembl" id="ENSCJAP00000031539.4"/>
    </source>
</evidence>
<dbReference type="InterPro" id="IPR056565">
    <property type="entry name" value="Fn3_ATF7IP"/>
</dbReference>
<keyword evidence="4" id="KW-0805">Transcription regulation</keyword>
<dbReference type="STRING" id="9483.ENSCJAP00000031539"/>
<gene>
    <name evidence="10" type="primary">ATF7IP2</name>
</gene>
<dbReference type="OrthoDB" id="9529701at2759"/>
<keyword evidence="11" id="KW-1185">Reference proteome</keyword>
<dbReference type="InterPro" id="IPR031870">
    <property type="entry name" value="ATF7IP_BD"/>
</dbReference>
<feature type="region of interest" description="Disordered" evidence="8">
    <location>
        <begin position="414"/>
        <end position="493"/>
    </location>
</feature>
<dbReference type="FunCoup" id="F7HW63">
    <property type="interactions" value="368"/>
</dbReference>
<dbReference type="RefSeq" id="XP_054098548.1">
    <property type="nucleotide sequence ID" value="XM_054242573.1"/>
</dbReference>
<dbReference type="GO" id="GO:0005634">
    <property type="term" value="C:nucleus"/>
    <property type="evidence" value="ECO:0007669"/>
    <property type="project" value="UniProtKB-SubCell"/>
</dbReference>
<feature type="compositionally biased region" description="Low complexity" evidence="8">
    <location>
        <begin position="476"/>
        <end position="489"/>
    </location>
</feature>
<dbReference type="RefSeq" id="XP_054098547.1">
    <property type="nucleotide sequence ID" value="XM_054242572.1"/>
</dbReference>
<dbReference type="GeneID" id="100412181"/>
<reference evidence="10" key="1">
    <citation type="submission" date="2009-03" db="EMBL/GenBank/DDBJ databases">
        <authorList>
            <person name="Warren W."/>
            <person name="Ye L."/>
            <person name="Minx P."/>
            <person name="Worley K."/>
            <person name="Gibbs R."/>
            <person name="Wilson R.K."/>
        </authorList>
    </citation>
    <scope>NUCLEOTIDE SEQUENCE [LARGE SCALE GENOMIC DNA]</scope>
</reference>
<dbReference type="AlphaFoldDB" id="F7HW63"/>
<dbReference type="GO" id="GO:0006355">
    <property type="term" value="P:regulation of DNA-templated transcription"/>
    <property type="evidence" value="ECO:0007669"/>
    <property type="project" value="TreeGrafter"/>
</dbReference>
<dbReference type="InterPro" id="IPR026085">
    <property type="entry name" value="ATF7-int"/>
</dbReference>
<keyword evidence="3" id="KW-0678">Repressor</keyword>
<keyword evidence="7" id="KW-0539">Nucleus</keyword>
<dbReference type="PANTHER" id="PTHR23210:SF23">
    <property type="entry name" value="ACTIVATING TRANSCRIPTION FACTOR 7-INTERACTING PROTEIN 2"/>
    <property type="match status" value="1"/>
</dbReference>
<feature type="compositionally biased region" description="Polar residues" evidence="8">
    <location>
        <begin position="463"/>
        <end position="475"/>
    </location>
</feature>
<dbReference type="InParanoid" id="F7HW63"/>
<dbReference type="eggNOG" id="ENOG502S2DM">
    <property type="taxonomic scope" value="Eukaryota"/>
</dbReference>
<feature type="compositionally biased region" description="Basic residues" evidence="8">
    <location>
        <begin position="7"/>
        <end position="16"/>
    </location>
</feature>
<evidence type="ECO:0000256" key="6">
    <source>
        <dbReference type="ARBA" id="ARBA00023163"/>
    </source>
</evidence>
<dbReference type="InterPro" id="IPR003961">
    <property type="entry name" value="FN3_dom"/>
</dbReference>
<name>F7HW63_CALJA</name>
<dbReference type="Ensembl" id="ENSCJAT00000033341.5">
    <property type="protein sequence ID" value="ENSCJAP00000031539.4"/>
    <property type="gene ID" value="ENSCJAG00000017153.5"/>
</dbReference>
<evidence type="ECO:0000256" key="3">
    <source>
        <dbReference type="ARBA" id="ARBA00022491"/>
    </source>
</evidence>
<sequence>MASPDRSKRKILKAKKTMPQSCRKQVEMLNKSRNVEALKTAAIGSNVLSGNQSFNPSVITGKCGPSENGTSSSDSNKNSISEESKVFSQNCIKPVEEIIHSETKLEQVVCSDQNPSKTTDSPSRVFIEEAKDLLNTSGNQTNVTGSLFEHEGACSLMSTRCPPSVLNGTVQMPETTVTIPVDDKRTDQIVFHLDTNSNSESHDKKHSDNILCSEDSGFVLVEKTPNLVNSVTSHKCADDILKIEERSRTCPSSISNCETADSTWELSLDTNNNNHYQKKRMFLESKENVKRMKTSEQINENICVDLQRHTAFLEQVRHLIQEEMYSLNYKLFDKKLEELNQRIGKTECRNKYEGIAGGLLAKIAKLKRRIETVLYYQRDCLKPNMLSSNGACKVANSETIILDNNPESVIILDNNPESVERSSVNDETFNPSEKESKKIKLSPDQNESVSESNNDDVMLISVESPNLTTPITSNQTDTRSTTSGYSSSSPNAEVMVVQKKPDSVIDLTKEGLSNYNTESPVSTLESPVKAVLSSKETIPVAPNAAQVPEFFEHLPPLPEPPPPLPELGDKIRDTLPPQKPELKVKRVFRPNGIALTWNITKINPKCAPVESYHLFLCHENPNNKLIWKKIGEIKALPLPMACTLSQFLASNKYYFTVQSKDIFGRYGPFCDIKSIPGFSENLT</sequence>
<evidence type="ECO:0000259" key="9">
    <source>
        <dbReference type="PROSITE" id="PS50853"/>
    </source>
</evidence>
<dbReference type="GO" id="GO:0005667">
    <property type="term" value="C:transcription regulator complex"/>
    <property type="evidence" value="ECO:0007669"/>
    <property type="project" value="TreeGrafter"/>
</dbReference>
<dbReference type="RefSeq" id="XP_035122796.1">
    <property type="nucleotide sequence ID" value="XM_035266905.2"/>
</dbReference>
<dbReference type="RefSeq" id="XP_035122793.1">
    <property type="nucleotide sequence ID" value="XM_035266902.2"/>
</dbReference>
<dbReference type="PANTHER" id="PTHR23210">
    <property type="entry name" value="ACTIVATING TRANSCRIPTION FACTOR 7 INTERACTING PROTEIN"/>
    <property type="match status" value="1"/>
</dbReference>
<dbReference type="RefSeq" id="XP_035122795.1">
    <property type="nucleotide sequence ID" value="XM_035266904.2"/>
</dbReference>
<dbReference type="Proteomes" id="UP000008225">
    <property type="component" value="Chromosome 12"/>
</dbReference>
<organism evidence="10 11">
    <name type="scientific">Callithrix jacchus</name>
    <name type="common">White-tufted-ear marmoset</name>
    <name type="synonym">Simia Jacchus</name>
    <dbReference type="NCBI Taxonomy" id="9483"/>
    <lineage>
        <taxon>Eukaryota</taxon>
        <taxon>Metazoa</taxon>
        <taxon>Chordata</taxon>
        <taxon>Craniata</taxon>
        <taxon>Vertebrata</taxon>
        <taxon>Euteleostomi</taxon>
        <taxon>Mammalia</taxon>
        <taxon>Eutheria</taxon>
        <taxon>Euarchontoglires</taxon>
        <taxon>Primates</taxon>
        <taxon>Haplorrhini</taxon>
        <taxon>Platyrrhini</taxon>
        <taxon>Cebidae</taxon>
        <taxon>Callitrichinae</taxon>
        <taxon>Callithrix</taxon>
        <taxon>Callithrix</taxon>
    </lineage>
</organism>
<feature type="domain" description="Fibronectin type-III" evidence="9">
    <location>
        <begin position="576"/>
        <end position="681"/>
    </location>
</feature>
<accession>F7HW63</accession>
<evidence type="ECO:0000256" key="1">
    <source>
        <dbReference type="ARBA" id="ARBA00004123"/>
    </source>
</evidence>
<dbReference type="GO" id="GO:0003712">
    <property type="term" value="F:transcription coregulator activity"/>
    <property type="evidence" value="ECO:0007669"/>
    <property type="project" value="TreeGrafter"/>
</dbReference>
<dbReference type="RefSeq" id="XP_009007399.2">
    <property type="nucleotide sequence ID" value="XM_009009151.4"/>
</dbReference>
<evidence type="ECO:0000256" key="2">
    <source>
        <dbReference type="ARBA" id="ARBA00010344"/>
    </source>
</evidence>
<dbReference type="CTD" id="80063"/>
<dbReference type="Pfam" id="PF16794">
    <property type="entry name" value="fn3_4"/>
    <property type="match status" value="1"/>
</dbReference>
<evidence type="ECO:0000256" key="8">
    <source>
        <dbReference type="SAM" id="MobiDB-lite"/>
    </source>
</evidence>
<feature type="region of interest" description="Disordered" evidence="8">
    <location>
        <begin position="1"/>
        <end position="23"/>
    </location>
</feature>